<evidence type="ECO:0000256" key="1">
    <source>
        <dbReference type="SAM" id="Phobius"/>
    </source>
</evidence>
<evidence type="ECO:0000313" key="2">
    <source>
        <dbReference type="EMBL" id="PIO12914.1"/>
    </source>
</evidence>
<dbReference type="EMBL" id="KZ060042">
    <property type="protein sequence ID" value="PIO12914.1"/>
    <property type="molecule type" value="Genomic_DNA"/>
</dbReference>
<feature type="transmembrane region" description="Helical" evidence="1">
    <location>
        <begin position="75"/>
        <end position="94"/>
    </location>
</feature>
<dbReference type="Proteomes" id="UP000228934">
    <property type="component" value="Unassembled WGS sequence"/>
</dbReference>
<keyword evidence="1" id="KW-0472">Membrane</keyword>
<dbReference type="AlphaFoldDB" id="A0A2G9QBD3"/>
<reference evidence="3" key="1">
    <citation type="journal article" date="2017" name="Nat. Commun.">
        <title>The North American bullfrog draft genome provides insight into hormonal regulation of long noncoding RNA.</title>
        <authorList>
            <person name="Hammond S.A."/>
            <person name="Warren R.L."/>
            <person name="Vandervalk B.P."/>
            <person name="Kucuk E."/>
            <person name="Khan H."/>
            <person name="Gibb E.A."/>
            <person name="Pandoh P."/>
            <person name="Kirk H."/>
            <person name="Zhao Y."/>
            <person name="Jones M."/>
            <person name="Mungall A.J."/>
            <person name="Coope R."/>
            <person name="Pleasance S."/>
            <person name="Moore R.A."/>
            <person name="Holt R.A."/>
            <person name="Round J.M."/>
            <person name="Ohora S."/>
            <person name="Walle B.V."/>
            <person name="Veldhoen N."/>
            <person name="Helbing C.C."/>
            <person name="Birol I."/>
        </authorList>
    </citation>
    <scope>NUCLEOTIDE SEQUENCE [LARGE SCALE GENOMIC DNA]</scope>
</reference>
<organism evidence="2 3">
    <name type="scientific">Aquarana catesbeiana</name>
    <name type="common">American bullfrog</name>
    <name type="synonym">Rana catesbeiana</name>
    <dbReference type="NCBI Taxonomy" id="8400"/>
    <lineage>
        <taxon>Eukaryota</taxon>
        <taxon>Metazoa</taxon>
        <taxon>Chordata</taxon>
        <taxon>Craniata</taxon>
        <taxon>Vertebrata</taxon>
        <taxon>Euteleostomi</taxon>
        <taxon>Amphibia</taxon>
        <taxon>Batrachia</taxon>
        <taxon>Anura</taxon>
        <taxon>Neobatrachia</taxon>
        <taxon>Ranoidea</taxon>
        <taxon>Ranidae</taxon>
        <taxon>Aquarana</taxon>
    </lineage>
</organism>
<keyword evidence="1" id="KW-1133">Transmembrane helix</keyword>
<keyword evidence="3" id="KW-1185">Reference proteome</keyword>
<feature type="non-terminal residue" evidence="2">
    <location>
        <position position="1"/>
    </location>
</feature>
<sequence>LRSSWAHAQWRHLSAHTSGDVRRRTCVGGIRGRLIRPFRCRRLQGTHVFCCYILCEVSLSYSHYPYQLNLYSPHYFNNIVGFMVIVHLPFLLTFEPAYWVP</sequence>
<protein>
    <submittedName>
        <fullName evidence="2">Uncharacterized protein</fullName>
    </submittedName>
</protein>
<accession>A0A2G9QBD3</accession>
<name>A0A2G9QBD3_AQUCT</name>
<proteinExistence type="predicted"/>
<evidence type="ECO:0000313" key="3">
    <source>
        <dbReference type="Proteomes" id="UP000228934"/>
    </source>
</evidence>
<keyword evidence="1" id="KW-0812">Transmembrane</keyword>
<gene>
    <name evidence="2" type="ORF">AB205_0184670</name>
</gene>